<keyword evidence="3" id="KW-1185">Reference proteome</keyword>
<sequence>MVDLAHEREQEAKETMEALQNEITRLHELSGQGEALMAGRQDARSGTVLLHDVAQMRSQLETVNAKQDAVEAQRLELETKLESANAELQASYTHVM</sequence>
<evidence type="ECO:0000256" key="1">
    <source>
        <dbReference type="SAM" id="Coils"/>
    </source>
</evidence>
<dbReference type="OrthoDB" id="6370487at2759"/>
<gene>
    <name evidence="2" type="ORF">FJT64_005669</name>
</gene>
<dbReference type="EMBL" id="VIIS01001525">
    <property type="protein sequence ID" value="KAF0296928.1"/>
    <property type="molecule type" value="Genomic_DNA"/>
</dbReference>
<protein>
    <submittedName>
        <fullName evidence="2">Uncharacterized protein</fullName>
    </submittedName>
</protein>
<evidence type="ECO:0000313" key="2">
    <source>
        <dbReference type="EMBL" id="KAF0296928.1"/>
    </source>
</evidence>
<feature type="coiled-coil region" evidence="1">
    <location>
        <begin position="2"/>
        <end position="29"/>
    </location>
</feature>
<organism evidence="2 3">
    <name type="scientific">Amphibalanus amphitrite</name>
    <name type="common">Striped barnacle</name>
    <name type="synonym">Balanus amphitrite</name>
    <dbReference type="NCBI Taxonomy" id="1232801"/>
    <lineage>
        <taxon>Eukaryota</taxon>
        <taxon>Metazoa</taxon>
        <taxon>Ecdysozoa</taxon>
        <taxon>Arthropoda</taxon>
        <taxon>Crustacea</taxon>
        <taxon>Multicrustacea</taxon>
        <taxon>Cirripedia</taxon>
        <taxon>Thoracica</taxon>
        <taxon>Thoracicalcarea</taxon>
        <taxon>Balanomorpha</taxon>
        <taxon>Balanoidea</taxon>
        <taxon>Balanidae</taxon>
        <taxon>Amphibalaninae</taxon>
        <taxon>Amphibalanus</taxon>
    </lineage>
</organism>
<name>A0A6A4W4F7_AMPAM</name>
<accession>A0A6A4W4F7</accession>
<reference evidence="2 3" key="1">
    <citation type="submission" date="2019-07" db="EMBL/GenBank/DDBJ databases">
        <title>Draft genome assembly of a fouling barnacle, Amphibalanus amphitrite (Darwin, 1854): The first reference genome for Thecostraca.</title>
        <authorList>
            <person name="Kim W."/>
        </authorList>
    </citation>
    <scope>NUCLEOTIDE SEQUENCE [LARGE SCALE GENOMIC DNA]</scope>
    <source>
        <strain evidence="2">SNU_AA5</strain>
        <tissue evidence="2">Soma without cirri and trophi</tissue>
    </source>
</reference>
<proteinExistence type="predicted"/>
<keyword evidence="1" id="KW-0175">Coiled coil</keyword>
<comment type="caution">
    <text evidence="2">The sequence shown here is derived from an EMBL/GenBank/DDBJ whole genome shotgun (WGS) entry which is preliminary data.</text>
</comment>
<feature type="coiled-coil region" evidence="1">
    <location>
        <begin position="53"/>
        <end position="87"/>
    </location>
</feature>
<dbReference type="Proteomes" id="UP000440578">
    <property type="component" value="Unassembled WGS sequence"/>
</dbReference>
<evidence type="ECO:0000313" key="3">
    <source>
        <dbReference type="Proteomes" id="UP000440578"/>
    </source>
</evidence>
<dbReference type="AlphaFoldDB" id="A0A6A4W4F7"/>